<evidence type="ECO:0000313" key="1">
    <source>
        <dbReference type="EMBL" id="KAJ0406394.1"/>
    </source>
</evidence>
<dbReference type="Proteomes" id="UP001209570">
    <property type="component" value="Unassembled WGS sequence"/>
</dbReference>
<comment type="caution">
    <text evidence="1">The sequence shown here is derived from an EMBL/GenBank/DDBJ whole genome shotgun (WGS) entry which is preliminary data.</text>
</comment>
<evidence type="ECO:0008006" key="3">
    <source>
        <dbReference type="Google" id="ProtNLM"/>
    </source>
</evidence>
<gene>
    <name evidence="1" type="ORF">P43SY_007002</name>
</gene>
<organism evidence="1 2">
    <name type="scientific">Pythium insidiosum</name>
    <name type="common">Pythiosis disease agent</name>
    <dbReference type="NCBI Taxonomy" id="114742"/>
    <lineage>
        <taxon>Eukaryota</taxon>
        <taxon>Sar</taxon>
        <taxon>Stramenopiles</taxon>
        <taxon>Oomycota</taxon>
        <taxon>Peronosporomycetes</taxon>
        <taxon>Pythiales</taxon>
        <taxon>Pythiaceae</taxon>
        <taxon>Pythium</taxon>
    </lineage>
</organism>
<name>A0AAD5LPZ7_PYTIN</name>
<reference evidence="1" key="1">
    <citation type="submission" date="2021-12" db="EMBL/GenBank/DDBJ databases">
        <title>Prjna785345.</title>
        <authorList>
            <person name="Rujirawat T."/>
            <person name="Krajaejun T."/>
        </authorList>
    </citation>
    <scope>NUCLEOTIDE SEQUENCE</scope>
    <source>
        <strain evidence="1">Pi057C3</strain>
    </source>
</reference>
<dbReference type="AlphaFoldDB" id="A0AAD5LPZ7"/>
<accession>A0AAD5LPZ7</accession>
<keyword evidence="2" id="KW-1185">Reference proteome</keyword>
<sequence length="142" mass="16592">MSKELLVNAETKYIVLARLEARGVKTIKAFASAYDDKFPDALDGIISRKEFKFCIDVINQTLDDFYPCLPCYACGYVCCVLSFGLSLLFPEPCTKELENNMDIVLRRINNREEFLYRGIIWKLERSQRSHETWIEICQLLYE</sequence>
<proteinExistence type="predicted"/>
<protein>
    <recommendedName>
        <fullName evidence="3">Golgin subfamily A member 7/ERF4 domain-containing protein</fullName>
    </recommendedName>
</protein>
<dbReference type="EMBL" id="JAKCXM010000033">
    <property type="protein sequence ID" value="KAJ0406394.1"/>
    <property type="molecule type" value="Genomic_DNA"/>
</dbReference>
<evidence type="ECO:0000313" key="2">
    <source>
        <dbReference type="Proteomes" id="UP001209570"/>
    </source>
</evidence>